<dbReference type="Pfam" id="PF00488">
    <property type="entry name" value="MutS_V"/>
    <property type="match status" value="1"/>
</dbReference>
<evidence type="ECO:0000256" key="6">
    <source>
        <dbReference type="ARBA" id="ARBA00023204"/>
    </source>
</evidence>
<evidence type="ECO:0000259" key="8">
    <source>
        <dbReference type="PROSITE" id="PS00486"/>
    </source>
</evidence>
<keyword evidence="10" id="KW-1185">Reference proteome</keyword>
<comment type="caution">
    <text evidence="9">The sequence shown here is derived from an EMBL/GenBank/DDBJ whole genome shotgun (WGS) entry which is preliminary data.</text>
</comment>
<dbReference type="SUPFAM" id="SSF52540">
    <property type="entry name" value="P-loop containing nucleoside triphosphate hydrolases"/>
    <property type="match status" value="1"/>
</dbReference>
<dbReference type="GO" id="GO:0006298">
    <property type="term" value="P:mismatch repair"/>
    <property type="evidence" value="ECO:0007669"/>
    <property type="project" value="InterPro"/>
</dbReference>
<dbReference type="InterPro" id="IPR007860">
    <property type="entry name" value="DNA_mmatch_repair_MutS_con_dom"/>
</dbReference>
<dbReference type="InterPro" id="IPR000432">
    <property type="entry name" value="DNA_mismatch_repair_MutS_C"/>
</dbReference>
<dbReference type="PROSITE" id="PS00486">
    <property type="entry name" value="DNA_MISMATCH_REPAIR_2"/>
    <property type="match status" value="1"/>
</dbReference>
<dbReference type="PANTHER" id="PTHR11361:SF34">
    <property type="entry name" value="DNA MISMATCH REPAIR PROTEIN MSH1, MITOCHONDRIAL"/>
    <property type="match status" value="1"/>
</dbReference>
<dbReference type="InterPro" id="IPR017261">
    <property type="entry name" value="DNA_mismatch_repair_MutS/MSH"/>
</dbReference>
<dbReference type="InterPro" id="IPR045076">
    <property type="entry name" value="MutS"/>
</dbReference>
<keyword evidence="4" id="KW-0067">ATP-binding</keyword>
<dbReference type="InterPro" id="IPR007696">
    <property type="entry name" value="DNA_mismatch_repair_MutS_core"/>
</dbReference>
<dbReference type="InterPro" id="IPR007861">
    <property type="entry name" value="DNA_mismatch_repair_MutS_clamp"/>
</dbReference>
<evidence type="ECO:0000313" key="10">
    <source>
        <dbReference type="Proteomes" id="UP000799049"/>
    </source>
</evidence>
<keyword evidence="3 7" id="KW-0227">DNA damage</keyword>
<dbReference type="InterPro" id="IPR027417">
    <property type="entry name" value="P-loop_NTPase"/>
</dbReference>
<feature type="domain" description="DNA mismatch repair proteins mutS family" evidence="8">
    <location>
        <begin position="700"/>
        <end position="716"/>
    </location>
</feature>
<evidence type="ECO:0000256" key="4">
    <source>
        <dbReference type="ARBA" id="ARBA00022840"/>
    </source>
</evidence>
<dbReference type="InterPro" id="IPR007695">
    <property type="entry name" value="DNA_mismatch_repair_MutS-lik_N"/>
</dbReference>
<evidence type="ECO:0000313" key="9">
    <source>
        <dbReference type="EMBL" id="KAF0852739.1"/>
    </source>
</evidence>
<dbReference type="InterPro" id="IPR036678">
    <property type="entry name" value="MutS_con_dom_sf"/>
</dbReference>
<dbReference type="NCBIfam" id="NF003810">
    <property type="entry name" value="PRK05399.1"/>
    <property type="match status" value="1"/>
</dbReference>
<name>A0A8K0AJE8_ANDGO</name>
<comment type="function">
    <text evidence="7">Component of the post-replicative DNA mismatch repair system (MMR).</text>
</comment>
<keyword evidence="5 7" id="KW-0238">DNA-binding</keyword>
<dbReference type="SUPFAM" id="SSF53150">
    <property type="entry name" value="DNA repair protein MutS, domain II"/>
    <property type="match status" value="1"/>
</dbReference>
<dbReference type="Proteomes" id="UP000799049">
    <property type="component" value="Unassembled WGS sequence"/>
</dbReference>
<dbReference type="SMART" id="SM00533">
    <property type="entry name" value="MUTSd"/>
    <property type="match status" value="1"/>
</dbReference>
<dbReference type="SUPFAM" id="SSF48334">
    <property type="entry name" value="DNA repair protein MutS, domain III"/>
    <property type="match status" value="1"/>
</dbReference>
<dbReference type="AlphaFoldDB" id="A0A8K0AJE8"/>
<dbReference type="SMART" id="SM00534">
    <property type="entry name" value="MUTSac"/>
    <property type="match status" value="1"/>
</dbReference>
<evidence type="ECO:0000256" key="2">
    <source>
        <dbReference type="ARBA" id="ARBA00022741"/>
    </source>
</evidence>
<evidence type="ECO:0000256" key="7">
    <source>
        <dbReference type="RuleBase" id="RU003756"/>
    </source>
</evidence>
<dbReference type="Gene3D" id="1.10.1420.10">
    <property type="match status" value="2"/>
</dbReference>
<protein>
    <submittedName>
        <fullName evidence="9">Mitochondrial DNA mismatch repair protein MutS</fullName>
    </submittedName>
</protein>
<keyword evidence="2 7" id="KW-0547">Nucleotide-binding</keyword>
<dbReference type="GO" id="GO:0043504">
    <property type="term" value="P:mitochondrial DNA repair"/>
    <property type="evidence" value="ECO:0007669"/>
    <property type="project" value="TreeGrafter"/>
</dbReference>
<keyword evidence="6 7" id="KW-0234">DNA repair</keyword>
<dbReference type="EMBL" id="VRVR01000019">
    <property type="protein sequence ID" value="KAF0852739.1"/>
    <property type="molecule type" value="Genomic_DNA"/>
</dbReference>
<reference evidence="9" key="1">
    <citation type="submission" date="2019-09" db="EMBL/GenBank/DDBJ databases">
        <title>The Mitochondrial Proteome of the Jakobid, Andalucia godoyi, a Protist With the Most Gene-Rich and Bacteria-Like Mitochondrial Genome.</title>
        <authorList>
            <person name="Gray M.W."/>
            <person name="Burger G."/>
            <person name="Derelle R."/>
            <person name="Klimes V."/>
            <person name="Leger M."/>
            <person name="Sarrasin M."/>
            <person name="Vlcek C."/>
            <person name="Roger A.J."/>
            <person name="Elias M."/>
            <person name="Lang B.F."/>
        </authorList>
    </citation>
    <scope>NUCLEOTIDE SEQUENCE</scope>
    <source>
        <strain evidence="9">And28</strain>
    </source>
</reference>
<dbReference type="PIRSF" id="PIRSF037677">
    <property type="entry name" value="DNA_mis_repair_Msh6"/>
    <property type="match status" value="1"/>
</dbReference>
<dbReference type="GO" id="GO:0005739">
    <property type="term" value="C:mitochondrion"/>
    <property type="evidence" value="ECO:0007669"/>
    <property type="project" value="TreeGrafter"/>
</dbReference>
<dbReference type="Pfam" id="PF05188">
    <property type="entry name" value="MutS_II"/>
    <property type="match status" value="1"/>
</dbReference>
<dbReference type="Gene3D" id="3.30.420.110">
    <property type="entry name" value="MutS, connector domain"/>
    <property type="match status" value="1"/>
</dbReference>
<proteinExistence type="inferred from homology"/>
<dbReference type="GO" id="GO:0005524">
    <property type="term" value="F:ATP binding"/>
    <property type="evidence" value="ECO:0007669"/>
    <property type="project" value="UniProtKB-KW"/>
</dbReference>
<gene>
    <name evidence="9" type="ORF">ANDGO_00623</name>
</gene>
<evidence type="ECO:0000256" key="3">
    <source>
        <dbReference type="ARBA" id="ARBA00022763"/>
    </source>
</evidence>
<dbReference type="GO" id="GO:0005634">
    <property type="term" value="C:nucleus"/>
    <property type="evidence" value="ECO:0007669"/>
    <property type="project" value="TreeGrafter"/>
</dbReference>
<comment type="similarity">
    <text evidence="1 7">Belongs to the DNA mismatch repair MutS family.</text>
</comment>
<evidence type="ECO:0000256" key="5">
    <source>
        <dbReference type="ARBA" id="ARBA00023125"/>
    </source>
</evidence>
<dbReference type="Gene3D" id="3.40.50.300">
    <property type="entry name" value="P-loop containing nucleotide triphosphate hydrolases"/>
    <property type="match status" value="1"/>
</dbReference>
<dbReference type="InterPro" id="IPR016151">
    <property type="entry name" value="DNA_mismatch_repair_MutS_N"/>
</dbReference>
<dbReference type="GO" id="GO:0030983">
    <property type="term" value="F:mismatched DNA binding"/>
    <property type="evidence" value="ECO:0007669"/>
    <property type="project" value="InterPro"/>
</dbReference>
<dbReference type="Gene3D" id="3.40.1170.10">
    <property type="entry name" value="DNA repair protein MutS, domain I"/>
    <property type="match status" value="1"/>
</dbReference>
<sequence>MFGISRTWTVAHCCCSCLRPAARRFMSTAMMSQWSAVKEQYPNHIVFFRMGDFFELFHEDAEKMSQLLGITLSSRGKGKGKDVPLAGFPHFAIDSYLERVVRAGYMVVIVEQTGEGSSNSKLRHREVVRIETPATLTNDGYLDPRRNNFLCAVYKSSDGQKTGVAWTDVSTGEFWCCSSDDKLLEADIYRIHPVQIIVRSRKDISVDVIHRLFMVTEASDFKLSDTVSAEKTIASSSTRLQSLSHEESHACSMILSFLIATQKLVPHLQEPARFVRSAVLHIDASSRRSLEILKSQNGDRETSLLSAIDLTRTGPGSRLLASRICSPSTDLSEIKMRLSNVQHFVDLGESVRKKVMSVLDACSDLERSTFRLVNLRGGPRDLVAVGQTLARCADLQSLLNTQDFHFPCLRELMHQLQSALHPDAVEKTLESGGYIRSGFNEVLDQRRRTLEGAKEIVASLQAKYRSMTGIPNLVVEENAMWCAVKKSHGPKMEILKNFTLIGSTKEVYRYSSSELLRVSGELTLAKRGTVEIESDIFTDLVGFVSQHIRDLLSSAHLLAEIDFYCGAAELAVTHHYCRPDIVLQPILEVHQGRHPVVESVHAKRGLSFSPNSVDLNESAPFWLITGANMGGKSTFLRQNAIICIMAQAGMFVPATSCRIGVVDKLFSRVGASDDLARDQSTFMVEMLETASILSNCSPSSLVICDELGRGTSPEDGVAISQAVLEDLLLRAKCRTLFATHFLKLSSLSARYPSLLCFSFGVDASRPQPVFSHKLVRGPARSSYGIIVSRLAGLPEAVTNRAQALLKASEASASLNPAPVIGSEKILLENLIHFISSFDPDSHTPKQAHHFAYQLRQMLDRHERDVPTVVKELSLRDV</sequence>
<dbReference type="SUPFAM" id="SSF55271">
    <property type="entry name" value="DNA repair protein MutS, domain I"/>
    <property type="match status" value="1"/>
</dbReference>
<organism evidence="9 10">
    <name type="scientific">Andalucia godoyi</name>
    <name type="common">Flagellate</name>
    <dbReference type="NCBI Taxonomy" id="505711"/>
    <lineage>
        <taxon>Eukaryota</taxon>
        <taxon>Discoba</taxon>
        <taxon>Jakobida</taxon>
        <taxon>Andalucina</taxon>
        <taxon>Andaluciidae</taxon>
        <taxon>Andalucia</taxon>
    </lineage>
</organism>
<dbReference type="Pfam" id="PF05190">
    <property type="entry name" value="MutS_IV"/>
    <property type="match status" value="1"/>
</dbReference>
<evidence type="ECO:0000256" key="1">
    <source>
        <dbReference type="ARBA" id="ARBA00006271"/>
    </source>
</evidence>
<dbReference type="GO" id="GO:0140664">
    <property type="term" value="F:ATP-dependent DNA damage sensor activity"/>
    <property type="evidence" value="ECO:0007669"/>
    <property type="project" value="InterPro"/>
</dbReference>
<dbReference type="OrthoDB" id="10252754at2759"/>
<accession>A0A8K0AJE8</accession>
<dbReference type="Pfam" id="PF01624">
    <property type="entry name" value="MutS_I"/>
    <property type="match status" value="1"/>
</dbReference>
<dbReference type="PANTHER" id="PTHR11361">
    <property type="entry name" value="DNA MISMATCH REPAIR PROTEIN MUTS FAMILY MEMBER"/>
    <property type="match status" value="1"/>
</dbReference>
<dbReference type="InterPro" id="IPR036187">
    <property type="entry name" value="DNA_mismatch_repair_MutS_sf"/>
</dbReference>
<dbReference type="Pfam" id="PF05192">
    <property type="entry name" value="MutS_III"/>
    <property type="match status" value="1"/>
</dbReference>